<evidence type="ECO:0000313" key="4">
    <source>
        <dbReference type="EMBL" id="AIF26482.1"/>
    </source>
</evidence>
<dbReference type="InterPro" id="IPR001228">
    <property type="entry name" value="IspD"/>
</dbReference>
<dbReference type="SUPFAM" id="SSF53448">
    <property type="entry name" value="Nucleotide-diphospho-sugar transferases"/>
    <property type="match status" value="1"/>
</dbReference>
<dbReference type="Pfam" id="PF01128">
    <property type="entry name" value="IspD"/>
    <property type="match status" value="1"/>
</dbReference>
<gene>
    <name evidence="3" type="primary">ispD</name>
</gene>
<keyword evidence="3" id="KW-0414">Isoprene biosynthesis</keyword>
<sequence>MERKFYCIFVAGGSGTRMGSDIPKQFLKLGGQTVLQRTIERFIIAEPDLKIITVLPESHFDTWKEICSAGSLDIPQILVRGGVSRFHSVKNALEKVPDGVIVSIHDGVRPIVPVELIRAMRARMAECPALIPVLPVVDTLRSKDPSVPSPDRSKVVAVQTPQMFHSEVIKDAYRLPYDTAFTDDASVAEANKTPVSFMEGDRYNIKITTPEDLRCAELYLSL</sequence>
<comment type="function">
    <text evidence="3">Catalyzes the formation of 4-diphosphocytidyl-2-C-methyl-D-erythritol from CTP and 2-C-methyl-D-erythritol 4-phosphate (MEP).</text>
</comment>
<evidence type="ECO:0000256" key="3">
    <source>
        <dbReference type="HAMAP-Rule" id="MF_00108"/>
    </source>
</evidence>
<comment type="pathway">
    <text evidence="3">Isoprenoid biosynthesis; isopentenyl diphosphate biosynthesis via DXP pathway; isopentenyl diphosphate from 1-deoxy-D-xylulose 5-phosphate: step 2/6.</text>
</comment>
<dbReference type="Gene3D" id="3.90.550.10">
    <property type="entry name" value="Spore Coat Polysaccharide Biosynthesis Protein SpsA, Chain A"/>
    <property type="match status" value="1"/>
</dbReference>
<proteinExistence type="inferred from homology"/>
<dbReference type="EC" id="2.7.7.60" evidence="3"/>
<protein>
    <recommendedName>
        <fullName evidence="3">2-C-methyl-D-erythritol 4-phosphate cytidylyltransferase</fullName>
        <ecNumber evidence="3">2.7.7.60</ecNumber>
    </recommendedName>
    <alternativeName>
        <fullName evidence="3">4-diphosphocytidyl-2C-methyl-D-erythritol synthase</fullName>
    </alternativeName>
    <alternativeName>
        <fullName evidence="3">MEP cytidylyltransferase</fullName>
        <shortName evidence="3">MCT</shortName>
    </alternativeName>
</protein>
<dbReference type="CDD" id="cd02516">
    <property type="entry name" value="CDP-ME_synthetase"/>
    <property type="match status" value="1"/>
</dbReference>
<comment type="similarity">
    <text evidence="3">Belongs to the IspD/TarI cytidylyltransferase family. IspD subfamily.</text>
</comment>
<organism evidence="4">
    <name type="scientific">uncultured bacterium fosmid pJB28H11</name>
    <dbReference type="NCBI Taxonomy" id="1478062"/>
    <lineage>
        <taxon>Bacteria</taxon>
        <taxon>environmental samples</taxon>
    </lineage>
</organism>
<dbReference type="PANTHER" id="PTHR32125:SF4">
    <property type="entry name" value="2-C-METHYL-D-ERYTHRITOL 4-PHOSPHATE CYTIDYLYLTRANSFERASE, CHLOROPLASTIC"/>
    <property type="match status" value="1"/>
</dbReference>
<feature type="site" description="Positions MEP for the nucleophilic attack" evidence="3">
    <location>
        <position position="152"/>
    </location>
</feature>
<keyword evidence="1 3" id="KW-0808">Transferase</keyword>
<feature type="site" description="Positions MEP for the nucleophilic attack" evidence="3">
    <location>
        <position position="206"/>
    </location>
</feature>
<dbReference type="UniPathway" id="UPA00056">
    <property type="reaction ID" value="UER00093"/>
</dbReference>
<dbReference type="InterPro" id="IPR050088">
    <property type="entry name" value="IspD/TarI_cytidylyltransf_bact"/>
</dbReference>
<accession>A0A0H3UAE2</accession>
<feature type="site" description="Transition state stabilizer" evidence="3">
    <location>
        <position position="24"/>
    </location>
</feature>
<reference evidence="4" key="1">
    <citation type="submission" date="2013-08" db="EMBL/GenBank/DDBJ databases">
        <title>Comparison of modified E. coli strains.</title>
        <authorList>
            <person name="Juergensen J."/>
            <person name="Bonge A."/>
            <person name="Streit W.R."/>
        </authorList>
    </citation>
    <scope>NUCLEOTIDE SEQUENCE</scope>
</reference>
<dbReference type="AlphaFoldDB" id="A0A0H3UAE2"/>
<evidence type="ECO:0000256" key="2">
    <source>
        <dbReference type="ARBA" id="ARBA00022695"/>
    </source>
</evidence>
<dbReference type="FunFam" id="3.90.550.10:FF:000003">
    <property type="entry name" value="2-C-methyl-D-erythritol 4-phosphate cytidylyltransferase"/>
    <property type="match status" value="1"/>
</dbReference>
<dbReference type="EMBL" id="KF540234">
    <property type="protein sequence ID" value="AIF26482.1"/>
    <property type="molecule type" value="Genomic_DNA"/>
</dbReference>
<feature type="site" description="Transition state stabilizer" evidence="3">
    <location>
        <position position="17"/>
    </location>
</feature>
<dbReference type="PANTHER" id="PTHR32125">
    <property type="entry name" value="2-C-METHYL-D-ERYTHRITOL 4-PHOSPHATE CYTIDYLYLTRANSFERASE, CHLOROPLASTIC"/>
    <property type="match status" value="1"/>
</dbReference>
<dbReference type="InterPro" id="IPR029044">
    <property type="entry name" value="Nucleotide-diphossugar_trans"/>
</dbReference>
<name>A0A0H3UAE2_9BACT</name>
<comment type="catalytic activity">
    <reaction evidence="3">
        <text>2-C-methyl-D-erythritol 4-phosphate + CTP + H(+) = 4-CDP-2-C-methyl-D-erythritol + diphosphate</text>
        <dbReference type="Rhea" id="RHEA:13429"/>
        <dbReference type="ChEBI" id="CHEBI:15378"/>
        <dbReference type="ChEBI" id="CHEBI:33019"/>
        <dbReference type="ChEBI" id="CHEBI:37563"/>
        <dbReference type="ChEBI" id="CHEBI:57823"/>
        <dbReference type="ChEBI" id="CHEBI:58262"/>
        <dbReference type="EC" id="2.7.7.60"/>
    </reaction>
</comment>
<keyword evidence="2 3" id="KW-0548">Nucleotidyltransferase</keyword>
<dbReference type="GO" id="GO:0050518">
    <property type="term" value="F:2-C-methyl-D-erythritol 4-phosphate cytidylyltransferase activity"/>
    <property type="evidence" value="ECO:0007669"/>
    <property type="project" value="UniProtKB-UniRule"/>
</dbReference>
<dbReference type="HAMAP" id="MF_00108">
    <property type="entry name" value="IspD"/>
    <property type="match status" value="1"/>
</dbReference>
<dbReference type="GO" id="GO:0019288">
    <property type="term" value="P:isopentenyl diphosphate biosynthetic process, methylerythritol 4-phosphate pathway"/>
    <property type="evidence" value="ECO:0007669"/>
    <property type="project" value="UniProtKB-UniRule"/>
</dbReference>
<dbReference type="InterPro" id="IPR034683">
    <property type="entry name" value="IspD/TarI"/>
</dbReference>
<evidence type="ECO:0000256" key="1">
    <source>
        <dbReference type="ARBA" id="ARBA00022679"/>
    </source>
</evidence>